<evidence type="ECO:0000256" key="1">
    <source>
        <dbReference type="ARBA" id="ARBA00004651"/>
    </source>
</evidence>
<feature type="transmembrane region" description="Helical" evidence="6">
    <location>
        <begin position="210"/>
        <end position="236"/>
    </location>
</feature>
<dbReference type="RefSeq" id="WP_202687309.1">
    <property type="nucleotide sequence ID" value="NZ_JAESVN010000002.1"/>
</dbReference>
<dbReference type="InterPro" id="IPR001851">
    <property type="entry name" value="ABC_transp_permease"/>
</dbReference>
<feature type="transmembrane region" description="Helical" evidence="6">
    <location>
        <begin position="9"/>
        <end position="26"/>
    </location>
</feature>
<evidence type="ECO:0000256" key="5">
    <source>
        <dbReference type="ARBA" id="ARBA00023136"/>
    </source>
</evidence>
<keyword evidence="2" id="KW-1003">Cell membrane</keyword>
<keyword evidence="4 6" id="KW-1133">Transmembrane helix</keyword>
<protein>
    <submittedName>
        <fullName evidence="7">Branched-chain amino acid ABC transporter permease</fullName>
    </submittedName>
</protein>
<feature type="transmembrane region" description="Helical" evidence="6">
    <location>
        <begin position="162"/>
        <end position="189"/>
    </location>
</feature>
<comment type="subcellular location">
    <subcellularLocation>
        <location evidence="1">Cell membrane</location>
        <topology evidence="1">Multi-pass membrane protein</topology>
    </subcellularLocation>
</comment>
<dbReference type="AlphaFoldDB" id="A0A8K0VAV9"/>
<dbReference type="EMBL" id="JAESVN010000002">
    <property type="protein sequence ID" value="MBL4916520.1"/>
    <property type="molecule type" value="Genomic_DNA"/>
</dbReference>
<dbReference type="GO" id="GO:0015658">
    <property type="term" value="F:branched-chain amino acid transmembrane transporter activity"/>
    <property type="evidence" value="ECO:0007669"/>
    <property type="project" value="InterPro"/>
</dbReference>
<organism evidence="7 8">
    <name type="scientific">Szabonella alba</name>
    <dbReference type="NCBI Taxonomy" id="2804194"/>
    <lineage>
        <taxon>Bacteria</taxon>
        <taxon>Pseudomonadati</taxon>
        <taxon>Pseudomonadota</taxon>
        <taxon>Alphaproteobacteria</taxon>
        <taxon>Rhodobacterales</taxon>
        <taxon>Paracoccaceae</taxon>
        <taxon>Szabonella</taxon>
    </lineage>
</organism>
<feature type="transmembrane region" description="Helical" evidence="6">
    <location>
        <begin position="85"/>
        <end position="106"/>
    </location>
</feature>
<accession>A0A8K0VAV9</accession>
<proteinExistence type="predicted"/>
<dbReference type="CDD" id="cd06581">
    <property type="entry name" value="TM_PBP1_LivM_like"/>
    <property type="match status" value="1"/>
</dbReference>
<dbReference type="Pfam" id="PF02653">
    <property type="entry name" value="BPD_transp_2"/>
    <property type="match status" value="1"/>
</dbReference>
<dbReference type="Proteomes" id="UP000648908">
    <property type="component" value="Unassembled WGS sequence"/>
</dbReference>
<reference evidence="7" key="1">
    <citation type="submission" date="2021-01" db="EMBL/GenBank/DDBJ databases">
        <title>Tabrizicola alba sp. nov. a motile alkaliphilic bacterium isolated from a soda lake.</title>
        <authorList>
            <person name="Szuroczki S."/>
            <person name="Abbaszade G."/>
            <person name="Schumann P."/>
            <person name="Toth E."/>
        </authorList>
    </citation>
    <scope>NUCLEOTIDE SEQUENCE</scope>
    <source>
        <strain evidence="7">DMG-N-6</strain>
    </source>
</reference>
<evidence type="ECO:0000256" key="4">
    <source>
        <dbReference type="ARBA" id="ARBA00022989"/>
    </source>
</evidence>
<keyword evidence="8" id="KW-1185">Reference proteome</keyword>
<evidence type="ECO:0000313" key="7">
    <source>
        <dbReference type="EMBL" id="MBL4916520.1"/>
    </source>
</evidence>
<comment type="caution">
    <text evidence="7">The sequence shown here is derived from an EMBL/GenBank/DDBJ whole genome shotgun (WGS) entry which is preliminary data.</text>
</comment>
<evidence type="ECO:0000256" key="2">
    <source>
        <dbReference type="ARBA" id="ARBA00022475"/>
    </source>
</evidence>
<feature type="transmembrane region" description="Helical" evidence="6">
    <location>
        <begin position="56"/>
        <end position="73"/>
    </location>
</feature>
<keyword evidence="5 6" id="KW-0472">Membrane</keyword>
<feature type="transmembrane region" description="Helical" evidence="6">
    <location>
        <begin position="284"/>
        <end position="306"/>
    </location>
</feature>
<dbReference type="GO" id="GO:0005886">
    <property type="term" value="C:plasma membrane"/>
    <property type="evidence" value="ECO:0007669"/>
    <property type="project" value="UniProtKB-SubCell"/>
</dbReference>
<keyword evidence="3 6" id="KW-0812">Transmembrane</keyword>
<evidence type="ECO:0000256" key="6">
    <source>
        <dbReference type="SAM" id="Phobius"/>
    </source>
</evidence>
<dbReference type="InterPro" id="IPR043428">
    <property type="entry name" value="LivM-like"/>
</dbReference>
<feature type="transmembrane region" description="Helical" evidence="6">
    <location>
        <begin position="248"/>
        <end position="272"/>
    </location>
</feature>
<gene>
    <name evidence="7" type="ORF">JL811_04740</name>
</gene>
<feature type="transmembrane region" description="Helical" evidence="6">
    <location>
        <begin position="113"/>
        <end position="133"/>
    </location>
</feature>
<dbReference type="PANTHER" id="PTHR30482">
    <property type="entry name" value="HIGH-AFFINITY BRANCHED-CHAIN AMINO ACID TRANSPORT SYSTEM PERMEASE"/>
    <property type="match status" value="1"/>
</dbReference>
<dbReference type="PANTHER" id="PTHR30482:SF10">
    <property type="entry name" value="HIGH-AFFINITY BRANCHED-CHAIN AMINO ACID TRANSPORT PROTEIN BRAE"/>
    <property type="match status" value="1"/>
</dbReference>
<sequence length="315" mass="33088">MTRFLDRSLILHLAVIAALFAAQYLLPSYHHTNIARIMVLAVFAMGYNIAFGYTGLLSLGHALFFAAGLYATGLGVEQWGLPTGIALIGGLAAGGAVAVATGLLALRTGGVSFMIVTLMFAQAGYLTILYFGAVTRGDEGFVISTAARSLGGLVLSDSTTRYFMALALFAVAMLAKLALVRSPTGRVLVALRENEERSRMLGFDPFRYKLLALGISGLYAGAAGAAYAVLFGYVGATFASIQYSILPLLYVLLGGAGTVLGPFLGALVMFYLIDISSGYTTAHLAVVGLALLILVLFAPKGILGALRERGLKWLP</sequence>
<name>A0A8K0VAV9_9RHOB</name>
<evidence type="ECO:0000313" key="8">
    <source>
        <dbReference type="Proteomes" id="UP000648908"/>
    </source>
</evidence>
<evidence type="ECO:0000256" key="3">
    <source>
        <dbReference type="ARBA" id="ARBA00022692"/>
    </source>
</evidence>